<accession>A0A5E8B640</accession>
<keyword evidence="5" id="KW-0520">NAD</keyword>
<dbReference type="AlphaFoldDB" id="A0A5E8B640"/>
<dbReference type="Pfam" id="PF01513">
    <property type="entry name" value="NAD_kinase"/>
    <property type="match status" value="1"/>
</dbReference>
<dbReference type="Pfam" id="PF20143">
    <property type="entry name" value="NAD_kinase_C"/>
    <property type="match status" value="1"/>
</dbReference>
<dbReference type="Gene3D" id="2.60.200.30">
    <property type="entry name" value="Probable inorganic polyphosphate/atp-NAD kinase, domain 2"/>
    <property type="match status" value="1"/>
</dbReference>
<evidence type="ECO:0000313" key="8">
    <source>
        <dbReference type="Proteomes" id="UP000398389"/>
    </source>
</evidence>
<evidence type="ECO:0000313" key="7">
    <source>
        <dbReference type="EMBL" id="VVT47037.1"/>
    </source>
</evidence>
<dbReference type="RefSeq" id="XP_031852124.1">
    <property type="nucleotide sequence ID" value="XM_031996233.1"/>
</dbReference>
<feature type="compositionally biased region" description="Acidic residues" evidence="6">
    <location>
        <begin position="634"/>
        <end position="643"/>
    </location>
</feature>
<dbReference type="GO" id="GO:0019674">
    <property type="term" value="P:NAD+ metabolic process"/>
    <property type="evidence" value="ECO:0007669"/>
    <property type="project" value="InterPro"/>
</dbReference>
<evidence type="ECO:0000256" key="2">
    <source>
        <dbReference type="ARBA" id="ARBA00022679"/>
    </source>
</evidence>
<gene>
    <name evidence="7" type="ORF">SAPINGB_P001512</name>
</gene>
<feature type="region of interest" description="Disordered" evidence="6">
    <location>
        <begin position="1"/>
        <end position="34"/>
    </location>
</feature>
<evidence type="ECO:0000256" key="3">
    <source>
        <dbReference type="ARBA" id="ARBA00022777"/>
    </source>
</evidence>
<dbReference type="PANTHER" id="PTHR20275">
    <property type="entry name" value="NAD KINASE"/>
    <property type="match status" value="1"/>
</dbReference>
<evidence type="ECO:0000256" key="6">
    <source>
        <dbReference type="SAM" id="MobiDB-lite"/>
    </source>
</evidence>
<feature type="region of interest" description="Disordered" evidence="6">
    <location>
        <begin position="611"/>
        <end position="661"/>
    </location>
</feature>
<comment type="similarity">
    <text evidence="1">Belongs to the NAD kinase family.</text>
</comment>
<evidence type="ECO:0000256" key="4">
    <source>
        <dbReference type="ARBA" id="ARBA00022857"/>
    </source>
</evidence>
<dbReference type="GeneID" id="43580333"/>
<dbReference type="SUPFAM" id="SSF111331">
    <property type="entry name" value="NAD kinase/diacylglycerol kinase-like"/>
    <property type="match status" value="1"/>
</dbReference>
<dbReference type="EMBL" id="CABVLU010000001">
    <property type="protein sequence ID" value="VVT47037.1"/>
    <property type="molecule type" value="Genomic_DNA"/>
</dbReference>
<reference evidence="7 8" key="1">
    <citation type="submission" date="2019-09" db="EMBL/GenBank/DDBJ databases">
        <authorList>
            <person name="Brejova B."/>
        </authorList>
    </citation>
    <scope>NUCLEOTIDE SEQUENCE [LARGE SCALE GENOMIC DNA]</scope>
</reference>
<evidence type="ECO:0000256" key="5">
    <source>
        <dbReference type="ARBA" id="ARBA00023027"/>
    </source>
</evidence>
<evidence type="ECO:0000256" key="1">
    <source>
        <dbReference type="ARBA" id="ARBA00010995"/>
    </source>
</evidence>
<dbReference type="FunFam" id="2.60.200.30:FF:000005">
    <property type="entry name" value="NAD+ kinase Utr1"/>
    <property type="match status" value="1"/>
</dbReference>
<keyword evidence="3" id="KW-0418">Kinase</keyword>
<keyword evidence="8" id="KW-1185">Reference proteome</keyword>
<dbReference type="InterPro" id="IPR002504">
    <property type="entry name" value="NADK"/>
</dbReference>
<dbReference type="Gene3D" id="3.40.50.10330">
    <property type="entry name" value="Probable inorganic polyphosphate/atp-NAD kinase, domain 1"/>
    <property type="match status" value="1"/>
</dbReference>
<dbReference type="GO" id="GO:0006741">
    <property type="term" value="P:NADP+ biosynthetic process"/>
    <property type="evidence" value="ECO:0007669"/>
    <property type="project" value="InterPro"/>
</dbReference>
<dbReference type="PANTHER" id="PTHR20275:SF0">
    <property type="entry name" value="NAD KINASE"/>
    <property type="match status" value="1"/>
</dbReference>
<keyword evidence="2" id="KW-0808">Transferase</keyword>
<proteinExistence type="inferred from homology"/>
<evidence type="ECO:0008006" key="9">
    <source>
        <dbReference type="Google" id="ProtNLM"/>
    </source>
</evidence>
<organism evidence="7 8">
    <name type="scientific">Magnusiomyces paraingens</name>
    <dbReference type="NCBI Taxonomy" id="2606893"/>
    <lineage>
        <taxon>Eukaryota</taxon>
        <taxon>Fungi</taxon>
        <taxon>Dikarya</taxon>
        <taxon>Ascomycota</taxon>
        <taxon>Saccharomycotina</taxon>
        <taxon>Dipodascomycetes</taxon>
        <taxon>Dipodascales</taxon>
        <taxon>Dipodascaceae</taxon>
        <taxon>Magnusiomyces</taxon>
    </lineage>
</organism>
<dbReference type="InterPro" id="IPR017438">
    <property type="entry name" value="ATP-NAD_kinase_N"/>
</dbReference>
<dbReference type="InterPro" id="IPR016064">
    <property type="entry name" value="NAD/diacylglycerol_kinase_sf"/>
</dbReference>
<dbReference type="InterPro" id="IPR017437">
    <property type="entry name" value="ATP-NAD_kinase_PpnK-typ_C"/>
</dbReference>
<keyword evidence="4" id="KW-0521">NADP</keyword>
<dbReference type="OrthoDB" id="24581at2759"/>
<dbReference type="Proteomes" id="UP000398389">
    <property type="component" value="Unassembled WGS sequence"/>
</dbReference>
<dbReference type="HAMAP" id="MF_00361">
    <property type="entry name" value="NAD_kinase"/>
    <property type="match status" value="1"/>
</dbReference>
<dbReference type="GO" id="GO:0003951">
    <property type="term" value="F:NAD+ kinase activity"/>
    <property type="evidence" value="ECO:0007669"/>
    <property type="project" value="InterPro"/>
</dbReference>
<feature type="compositionally biased region" description="Low complexity" evidence="6">
    <location>
        <begin position="15"/>
        <end position="34"/>
    </location>
</feature>
<name>A0A5E8B640_9ASCO</name>
<protein>
    <recommendedName>
        <fullName evidence="9">NAD+ kinase</fullName>
    </recommendedName>
</protein>
<sequence length="661" mass="73386">MSVNKPIVDSSINQTLSNGTSNGTTNQSNSSTASTASSSVLSSAASSSSSTPTTSYSSSYSALPSSFALSETGSSPDTNQMNGSTSKFYLANNLNIVNSSDSNPVSPVSGEHGLGLPGTIQTKKTIHPLHHKRAKELAKRDPSCYVHQKFDQIVEVDKDINALSIASQEGARISHQRLVKTASDVRELAKRLGRATINVNTKSVMIVTKARDNSLVYLTRDLAYWLINDARKVVYVDIKLQKSKRFGSESLLKRFPKDIPASNLRYWTRDQAIVSPQLFDLVITLGGDGTVLYVSKLFQRIVPPIISFSLGSLGFLTNFRIEEAKRVVSKIFEDGINVNLRMRFSCSVHSYDGTVLASHEVLNEIVIDRGPSPWVSMLELYGNDALLTVVQADGLILSTPTGSTAYSLSAGGSLVHPEVSAVSVTPICPHTLSFRPMLLPDSMVLRVTVPKHSRSTAWASFDGHDRTELKPGYYVTVKASQFPFPTIVSSPTEYIDSVSRTLKWNVRQQQKPFEHLLSKESRRKYQNIDLRDNLSIEERIAEEEREDAIEVEEHELKYERRYLSWKGKKNGRTNSDRSPSVRFSLRKIKSIDEPGRGYSYRDEYKLSGEMFNELENEGTSSDEEKSQAVADNSLGDDDNDINCDNDSNSSHEPDYDIDYDE</sequence>